<feature type="domain" description="N-acetyltransferase" evidence="3">
    <location>
        <begin position="3"/>
        <end position="153"/>
    </location>
</feature>
<dbReference type="PROSITE" id="PS51186">
    <property type="entry name" value="GNAT"/>
    <property type="match status" value="1"/>
</dbReference>
<protein>
    <submittedName>
        <fullName evidence="4">Ribosomal-protein-alanine acetyltransferase</fullName>
    </submittedName>
</protein>
<dbReference type="SUPFAM" id="SSF55729">
    <property type="entry name" value="Acyl-CoA N-acyltransferases (Nat)"/>
    <property type="match status" value="1"/>
</dbReference>
<dbReference type="RefSeq" id="WP_188511415.1">
    <property type="nucleotide sequence ID" value="NZ_BMGB01000002.1"/>
</dbReference>
<dbReference type="GO" id="GO:0008080">
    <property type="term" value="F:N-acetyltransferase activity"/>
    <property type="evidence" value="ECO:0007669"/>
    <property type="project" value="InterPro"/>
</dbReference>
<evidence type="ECO:0000313" key="4">
    <source>
        <dbReference type="EMBL" id="GGB12188.1"/>
    </source>
</evidence>
<dbReference type="AlphaFoldDB" id="A0A916WMG9"/>
<dbReference type="PANTHER" id="PTHR43877">
    <property type="entry name" value="AMINOALKYLPHOSPHONATE N-ACETYLTRANSFERASE-RELATED-RELATED"/>
    <property type="match status" value="1"/>
</dbReference>
<gene>
    <name evidence="4" type="ORF">GCM10010979_28160</name>
</gene>
<dbReference type="EMBL" id="BMGB01000002">
    <property type="protein sequence ID" value="GGB12188.1"/>
    <property type="molecule type" value="Genomic_DNA"/>
</dbReference>
<sequence length="163" mass="18094">MAWQLRSATPDDLDAIMAIEHAVFPSDAWSRESMLAELSNRHTHYLVAFDLATPDEFVAYAGLLAPRGATQADIQSVAVVETARRRGLARTLVQTLIAEARDRGAREVFLEVRVDNPNAQSLYDSLGFERIAVRKGYYQPDNVDGAVMRLEIPEPKTRPAVGQ</sequence>
<reference evidence="4" key="1">
    <citation type="journal article" date="2014" name="Int. J. Syst. Evol. Microbiol.">
        <title>Complete genome sequence of Corynebacterium casei LMG S-19264T (=DSM 44701T), isolated from a smear-ripened cheese.</title>
        <authorList>
            <consortium name="US DOE Joint Genome Institute (JGI-PGF)"/>
            <person name="Walter F."/>
            <person name="Albersmeier A."/>
            <person name="Kalinowski J."/>
            <person name="Ruckert C."/>
        </authorList>
    </citation>
    <scope>NUCLEOTIDE SEQUENCE</scope>
    <source>
        <strain evidence="4">CGMCC 1.12813</strain>
    </source>
</reference>
<evidence type="ECO:0000256" key="1">
    <source>
        <dbReference type="ARBA" id="ARBA00022679"/>
    </source>
</evidence>
<organism evidence="4 5">
    <name type="scientific">Conyzicola nivalis</name>
    <dbReference type="NCBI Taxonomy" id="1477021"/>
    <lineage>
        <taxon>Bacteria</taxon>
        <taxon>Bacillati</taxon>
        <taxon>Actinomycetota</taxon>
        <taxon>Actinomycetes</taxon>
        <taxon>Micrococcales</taxon>
        <taxon>Microbacteriaceae</taxon>
        <taxon>Conyzicola</taxon>
    </lineage>
</organism>
<dbReference type="CDD" id="cd04301">
    <property type="entry name" value="NAT_SF"/>
    <property type="match status" value="1"/>
</dbReference>
<accession>A0A916WMG9</accession>
<reference evidence="4" key="2">
    <citation type="submission" date="2020-09" db="EMBL/GenBank/DDBJ databases">
        <authorList>
            <person name="Sun Q."/>
            <person name="Zhou Y."/>
        </authorList>
    </citation>
    <scope>NUCLEOTIDE SEQUENCE</scope>
    <source>
        <strain evidence="4">CGMCC 1.12813</strain>
    </source>
</reference>
<comment type="caution">
    <text evidence="4">The sequence shown here is derived from an EMBL/GenBank/DDBJ whole genome shotgun (WGS) entry which is preliminary data.</text>
</comment>
<evidence type="ECO:0000313" key="5">
    <source>
        <dbReference type="Proteomes" id="UP000606922"/>
    </source>
</evidence>
<evidence type="ECO:0000259" key="3">
    <source>
        <dbReference type="PROSITE" id="PS51186"/>
    </source>
</evidence>
<proteinExistence type="predicted"/>
<dbReference type="InterPro" id="IPR016181">
    <property type="entry name" value="Acyl_CoA_acyltransferase"/>
</dbReference>
<dbReference type="Proteomes" id="UP000606922">
    <property type="component" value="Unassembled WGS sequence"/>
</dbReference>
<dbReference type="InterPro" id="IPR000182">
    <property type="entry name" value="GNAT_dom"/>
</dbReference>
<dbReference type="InterPro" id="IPR050832">
    <property type="entry name" value="Bact_Acetyltransf"/>
</dbReference>
<dbReference type="NCBIfam" id="TIGR01575">
    <property type="entry name" value="rimI"/>
    <property type="match status" value="1"/>
</dbReference>
<keyword evidence="5" id="KW-1185">Reference proteome</keyword>
<dbReference type="Pfam" id="PF00583">
    <property type="entry name" value="Acetyltransf_1"/>
    <property type="match status" value="1"/>
</dbReference>
<name>A0A916WMG9_9MICO</name>
<evidence type="ECO:0000256" key="2">
    <source>
        <dbReference type="ARBA" id="ARBA00023315"/>
    </source>
</evidence>
<dbReference type="Gene3D" id="3.40.630.30">
    <property type="match status" value="1"/>
</dbReference>
<keyword evidence="1" id="KW-0808">Transferase</keyword>
<keyword evidence="2" id="KW-0012">Acyltransferase</keyword>
<dbReference type="InterPro" id="IPR006464">
    <property type="entry name" value="AcTrfase_RimI/Ard1"/>
</dbReference>